<dbReference type="Pfam" id="PF20641">
    <property type="entry name" value="TAF1C_beta-prop"/>
    <property type="match status" value="1"/>
</dbReference>
<feature type="region of interest" description="Disordered" evidence="1">
    <location>
        <begin position="635"/>
        <end position="659"/>
    </location>
</feature>
<dbReference type="SUPFAM" id="SSF50978">
    <property type="entry name" value="WD40 repeat-like"/>
    <property type="match status" value="1"/>
</dbReference>
<dbReference type="GO" id="GO:0001164">
    <property type="term" value="F:RNA polymerase I core promoter sequence-specific DNA binding"/>
    <property type="evidence" value="ECO:0007669"/>
    <property type="project" value="TreeGrafter"/>
</dbReference>
<dbReference type="Proteomes" id="UP000550086">
    <property type="component" value="Unassembled WGS sequence"/>
</dbReference>
<dbReference type="EMBL" id="VZTM01036584">
    <property type="protein sequence ID" value="NXT01732.1"/>
    <property type="molecule type" value="Genomic_DNA"/>
</dbReference>
<dbReference type="PANTHER" id="PTHR15319">
    <property type="entry name" value="TATA BOX-BINDING PROTEIN ASSOCIATED FACTOR RNA POLYMERASE I SUBUNIT C"/>
    <property type="match status" value="1"/>
</dbReference>
<dbReference type="Gene3D" id="2.130.10.10">
    <property type="entry name" value="YVTN repeat-like/Quinoprotein amine dehydrogenase"/>
    <property type="match status" value="1"/>
</dbReference>
<comment type="caution">
    <text evidence="4">The sequence shown here is derived from an EMBL/GenBank/DDBJ whole genome shotgun (WGS) entry which is preliminary data.</text>
</comment>
<protein>
    <submittedName>
        <fullName evidence="4">TAF1C polymerase</fullName>
    </submittedName>
</protein>
<accession>A0A7L2Z3L6</accession>
<sequence>GNWVPSLTPQDILCRSVLRRKLQAGKRGAALDFTKQLSHFFVDHPEDAFGSLGKLLHQNFYLGDSKLRRQARECTIRMTALREEIDRLEARRGCPRQNLVPRLRWFSHLSRDWLFEVPLGLLADCVHEDLLLQWASLLFDDSPTGGALAWLPPKDMGARTGRLVYPGGQAMNHLYFQDVVLEELPCARGSPAQFELNGRIRQVAAARVDGEDFVGIRSDYHCGVWRVPGRTGAPPTPLQVIRTSMPASCLTVSPHLPGELAVCTQSGAVYLWSVETGLQRLRRDPQTMFFRDHSPWRWSDFTAHPRVLSCADRTGLQCLDTRAPERCHFDLFKVGEEAGCQQGERVVLPMYLGKANPSQYLVTTQFSVYVLDERLPLVPLLKWVHMMKAPPLFTHLTPGGPGRSHKVLLGTSSTQELLLLQYQGGSQSACQLVGPPQKLHSISSCLQHLPTQLPHRHSLLQQRLSAPAAGLAAALQEDGPRESLLVFQLSEAGDIFCQRLTHEEAAQSPAPTPGDEAEACGSPQPSPAVVLRYRRWLKAFSKGCGEPPGHTRPPTFGQKRLFTRKELEEPSAPSAHQGQARQRLRQAMRDGGCIQRWDPPPSALPETLEPVEEPDSLSTRLTAAWCGDWDQWWKERSSSSVAQRQRALRERRRRQKRAR</sequence>
<dbReference type="InterPro" id="IPR049087">
    <property type="entry name" value="TAF1C_beta-prop"/>
</dbReference>
<feature type="region of interest" description="Disordered" evidence="1">
    <location>
        <begin position="504"/>
        <end position="524"/>
    </location>
</feature>
<dbReference type="AlphaFoldDB" id="A0A7L2Z3L6"/>
<feature type="region of interest" description="Disordered" evidence="1">
    <location>
        <begin position="566"/>
        <end position="617"/>
    </location>
</feature>
<feature type="non-terminal residue" evidence="4">
    <location>
        <position position="1"/>
    </location>
</feature>
<dbReference type="InterPro" id="IPR036322">
    <property type="entry name" value="WD40_repeat_dom_sf"/>
</dbReference>
<dbReference type="Pfam" id="PF20642">
    <property type="entry name" value="TAF1C_HB"/>
    <property type="match status" value="1"/>
</dbReference>
<dbReference type="PANTHER" id="PTHR15319:SF1">
    <property type="entry name" value="TATA BOX-BINDING PROTEIN-ASSOCIATED FACTOR RNA POLYMERASE I SUBUNIT C"/>
    <property type="match status" value="1"/>
</dbReference>
<dbReference type="InterPro" id="IPR049090">
    <property type="entry name" value="TAF1C_HB"/>
</dbReference>
<keyword evidence="5" id="KW-1185">Reference proteome</keyword>
<feature type="domain" description="TAF1C beta-propeller" evidence="2">
    <location>
        <begin position="214"/>
        <end position="353"/>
    </location>
</feature>
<evidence type="ECO:0000313" key="4">
    <source>
        <dbReference type="EMBL" id="NXT01732.1"/>
    </source>
</evidence>
<dbReference type="InterPro" id="IPR038801">
    <property type="entry name" value="TAF1C"/>
</dbReference>
<name>A0A7L2Z3L6_JACJC</name>
<reference evidence="4 5" key="1">
    <citation type="submission" date="2019-09" db="EMBL/GenBank/DDBJ databases">
        <title>Bird 10,000 Genomes (B10K) Project - Family phase.</title>
        <authorList>
            <person name="Zhang G."/>
        </authorList>
    </citation>
    <scope>NUCLEOTIDE SEQUENCE [LARGE SCALE GENOMIC DNA]</scope>
    <source>
        <strain evidence="4">B10K-DU-002-59</strain>
        <tissue evidence="4">Muscle</tissue>
    </source>
</reference>
<dbReference type="InterPro" id="IPR015943">
    <property type="entry name" value="WD40/YVTN_repeat-like_dom_sf"/>
</dbReference>
<dbReference type="GO" id="GO:0001650">
    <property type="term" value="C:fibrillar center"/>
    <property type="evidence" value="ECO:0007669"/>
    <property type="project" value="TreeGrafter"/>
</dbReference>
<evidence type="ECO:0000259" key="2">
    <source>
        <dbReference type="Pfam" id="PF20641"/>
    </source>
</evidence>
<feature type="domain" description="TAF1C helical bundle" evidence="3">
    <location>
        <begin position="459"/>
        <end position="657"/>
    </location>
</feature>
<evidence type="ECO:0000256" key="1">
    <source>
        <dbReference type="SAM" id="MobiDB-lite"/>
    </source>
</evidence>
<dbReference type="OrthoDB" id="2382881at2759"/>
<evidence type="ECO:0000259" key="3">
    <source>
        <dbReference type="Pfam" id="PF20642"/>
    </source>
</evidence>
<feature type="compositionally biased region" description="Basic residues" evidence="1">
    <location>
        <begin position="649"/>
        <end position="659"/>
    </location>
</feature>
<organism evidence="4 5">
    <name type="scientific">Jacana jacana</name>
    <name type="common">Wattled jacana</name>
    <name type="synonym">Parra jacana</name>
    <dbReference type="NCBI Taxonomy" id="54508"/>
    <lineage>
        <taxon>Eukaryota</taxon>
        <taxon>Metazoa</taxon>
        <taxon>Chordata</taxon>
        <taxon>Craniata</taxon>
        <taxon>Vertebrata</taxon>
        <taxon>Euteleostomi</taxon>
        <taxon>Archelosauria</taxon>
        <taxon>Archosauria</taxon>
        <taxon>Dinosauria</taxon>
        <taxon>Saurischia</taxon>
        <taxon>Theropoda</taxon>
        <taxon>Coelurosauria</taxon>
        <taxon>Aves</taxon>
        <taxon>Neognathae</taxon>
        <taxon>Neoaves</taxon>
        <taxon>Charadriiformes</taxon>
        <taxon>Jacanidae</taxon>
        <taxon>Jacana</taxon>
    </lineage>
</organism>
<gene>
    <name evidence="4" type="primary">Taf1c</name>
    <name evidence="4" type="ORF">JACJAC_R06418</name>
</gene>
<feature type="non-terminal residue" evidence="4">
    <location>
        <position position="659"/>
    </location>
</feature>
<evidence type="ECO:0000313" key="5">
    <source>
        <dbReference type="Proteomes" id="UP000550086"/>
    </source>
</evidence>
<proteinExistence type="predicted"/>